<gene>
    <name evidence="1" type="ORF">CO666_23020</name>
</gene>
<dbReference type="Proteomes" id="UP000220768">
    <property type="component" value="Unassembled WGS sequence"/>
</dbReference>
<protein>
    <submittedName>
        <fullName evidence="1">Uncharacterized protein</fullName>
    </submittedName>
</protein>
<evidence type="ECO:0000313" key="1">
    <source>
        <dbReference type="EMBL" id="PDT01986.1"/>
    </source>
</evidence>
<reference evidence="1 2" key="1">
    <citation type="submission" date="2017-09" db="EMBL/GenBank/DDBJ databases">
        <title>Comparative genomics of rhizobia isolated from Phaseolus vulgaris in China.</title>
        <authorList>
            <person name="Tong W."/>
        </authorList>
    </citation>
    <scope>NUCLEOTIDE SEQUENCE [LARGE SCALE GENOMIC DNA]</scope>
    <source>
        <strain evidence="1 2">C5</strain>
    </source>
</reference>
<sequence length="68" mass="7455">MLQEYLRQTYHFLVNEWAELRQRNSSGLAYGVGAAAESRCSAGGFARLSALRVETKAAHLLAAMVGRV</sequence>
<evidence type="ECO:0000313" key="2">
    <source>
        <dbReference type="Proteomes" id="UP000220768"/>
    </source>
</evidence>
<name>A0A2A6J781_9HYPH</name>
<proteinExistence type="predicted"/>
<accession>A0A2A6J781</accession>
<organism evidence="1 2">
    <name type="scientific">Rhizobium chutanense</name>
    <dbReference type="NCBI Taxonomy" id="2035448"/>
    <lineage>
        <taxon>Bacteria</taxon>
        <taxon>Pseudomonadati</taxon>
        <taxon>Pseudomonadota</taxon>
        <taxon>Alphaproteobacteria</taxon>
        <taxon>Hyphomicrobiales</taxon>
        <taxon>Rhizobiaceae</taxon>
        <taxon>Rhizobium/Agrobacterium group</taxon>
        <taxon>Rhizobium</taxon>
    </lineage>
</organism>
<keyword evidence="2" id="KW-1185">Reference proteome</keyword>
<dbReference type="EMBL" id="NWSV01000018">
    <property type="protein sequence ID" value="PDT01986.1"/>
    <property type="molecule type" value="Genomic_DNA"/>
</dbReference>
<dbReference type="AlphaFoldDB" id="A0A2A6J781"/>
<comment type="caution">
    <text evidence="1">The sequence shown here is derived from an EMBL/GenBank/DDBJ whole genome shotgun (WGS) entry which is preliminary data.</text>
</comment>